<dbReference type="EMBL" id="WOWK01000031">
    <property type="protein sequence ID" value="KAF0326227.1"/>
    <property type="molecule type" value="Genomic_DNA"/>
</dbReference>
<protein>
    <submittedName>
        <fullName evidence="2">Uncharacterized protein</fullName>
    </submittedName>
</protein>
<evidence type="ECO:0000256" key="1">
    <source>
        <dbReference type="SAM" id="MobiDB-lite"/>
    </source>
</evidence>
<comment type="caution">
    <text evidence="2">The sequence shown here is derived from an EMBL/GenBank/DDBJ whole genome shotgun (WGS) entry which is preliminary data.</text>
</comment>
<dbReference type="AlphaFoldDB" id="A0A8H3ZSU0"/>
<dbReference type="Proteomes" id="UP000434172">
    <property type="component" value="Unassembled WGS sequence"/>
</dbReference>
<evidence type="ECO:0000313" key="2">
    <source>
        <dbReference type="EMBL" id="KAF0326227.1"/>
    </source>
</evidence>
<sequence length="69" mass="7966">MFRGARPTMPGHTQKGLQERKRKGARGWSKRELSLVQRRLERGPGVKKEARRTFTRFDCPVPLYPCSAP</sequence>
<name>A0A8H3ZSU0_9PEZI</name>
<gene>
    <name evidence="2" type="ORF">GQ607_006430</name>
</gene>
<keyword evidence="3" id="KW-1185">Reference proteome</keyword>
<proteinExistence type="predicted"/>
<feature type="region of interest" description="Disordered" evidence="1">
    <location>
        <begin position="1"/>
        <end position="31"/>
    </location>
</feature>
<organism evidence="2 3">
    <name type="scientific">Colletotrichum asianum</name>
    <dbReference type="NCBI Taxonomy" id="702518"/>
    <lineage>
        <taxon>Eukaryota</taxon>
        <taxon>Fungi</taxon>
        <taxon>Dikarya</taxon>
        <taxon>Ascomycota</taxon>
        <taxon>Pezizomycotina</taxon>
        <taxon>Sordariomycetes</taxon>
        <taxon>Hypocreomycetidae</taxon>
        <taxon>Glomerellales</taxon>
        <taxon>Glomerellaceae</taxon>
        <taxon>Colletotrichum</taxon>
        <taxon>Colletotrichum gloeosporioides species complex</taxon>
    </lineage>
</organism>
<reference evidence="2 3" key="1">
    <citation type="submission" date="2019-12" db="EMBL/GenBank/DDBJ databases">
        <title>A genome sequence resource for the geographically widespread anthracnose pathogen Colletotrichum asianum.</title>
        <authorList>
            <person name="Meng Y."/>
        </authorList>
    </citation>
    <scope>NUCLEOTIDE SEQUENCE [LARGE SCALE GENOMIC DNA]</scope>
    <source>
        <strain evidence="2 3">ICMP 18580</strain>
    </source>
</reference>
<accession>A0A8H3ZSU0</accession>
<evidence type="ECO:0000313" key="3">
    <source>
        <dbReference type="Proteomes" id="UP000434172"/>
    </source>
</evidence>